<name>A0A8T3BZ47_DENNO</name>
<reference evidence="1" key="1">
    <citation type="journal article" date="2022" name="Front. Genet.">
        <title>Chromosome-Scale Assembly of the Dendrobium nobile Genome Provides Insights Into the Molecular Mechanism of the Biosynthesis of the Medicinal Active Ingredient of Dendrobium.</title>
        <authorList>
            <person name="Xu Q."/>
            <person name="Niu S.-C."/>
            <person name="Li K.-L."/>
            <person name="Zheng P.-J."/>
            <person name="Zhang X.-J."/>
            <person name="Jia Y."/>
            <person name="Liu Y."/>
            <person name="Niu Y.-X."/>
            <person name="Yu L.-H."/>
            <person name="Chen D.-F."/>
            <person name="Zhang G.-Q."/>
        </authorList>
    </citation>
    <scope>NUCLEOTIDE SEQUENCE</scope>
    <source>
        <tissue evidence="1">Leaf</tissue>
    </source>
</reference>
<keyword evidence="2" id="KW-1185">Reference proteome</keyword>
<gene>
    <name evidence="1" type="ORF">KFK09_004858</name>
</gene>
<dbReference type="AlphaFoldDB" id="A0A8T3BZ47"/>
<dbReference type="EMBL" id="JAGYWB010000005">
    <property type="protein sequence ID" value="KAI0522479.1"/>
    <property type="molecule type" value="Genomic_DNA"/>
</dbReference>
<sequence>MHQKEDLGKGKWQTNHRALTVVGRRRAAGSFDVLLFLLIDNGMYKFLRGLIVILNPFYWKKFYVIISFERLMK</sequence>
<protein>
    <submittedName>
        <fullName evidence="1">Uncharacterized protein</fullName>
    </submittedName>
</protein>
<dbReference type="Proteomes" id="UP000829196">
    <property type="component" value="Unassembled WGS sequence"/>
</dbReference>
<accession>A0A8T3BZ47</accession>
<organism evidence="1 2">
    <name type="scientific">Dendrobium nobile</name>
    <name type="common">Orchid</name>
    <dbReference type="NCBI Taxonomy" id="94219"/>
    <lineage>
        <taxon>Eukaryota</taxon>
        <taxon>Viridiplantae</taxon>
        <taxon>Streptophyta</taxon>
        <taxon>Embryophyta</taxon>
        <taxon>Tracheophyta</taxon>
        <taxon>Spermatophyta</taxon>
        <taxon>Magnoliopsida</taxon>
        <taxon>Liliopsida</taxon>
        <taxon>Asparagales</taxon>
        <taxon>Orchidaceae</taxon>
        <taxon>Epidendroideae</taxon>
        <taxon>Malaxideae</taxon>
        <taxon>Dendrobiinae</taxon>
        <taxon>Dendrobium</taxon>
    </lineage>
</organism>
<evidence type="ECO:0000313" key="2">
    <source>
        <dbReference type="Proteomes" id="UP000829196"/>
    </source>
</evidence>
<comment type="caution">
    <text evidence="1">The sequence shown here is derived from an EMBL/GenBank/DDBJ whole genome shotgun (WGS) entry which is preliminary data.</text>
</comment>
<proteinExistence type="predicted"/>
<evidence type="ECO:0000313" key="1">
    <source>
        <dbReference type="EMBL" id="KAI0522479.1"/>
    </source>
</evidence>